<feature type="disulfide bond" description="Redox-active" evidence="9">
    <location>
        <begin position="30"/>
        <end position="33"/>
    </location>
</feature>
<sequence>MATVDITDATFEKTVSDNGIVLVDFWATWCPPCKMFGPVFEASSDKNDDIVHAKIDTDANPGISAAAQVTSIPTLMAFRDGVLVFRQAGALPAKGLAEVVEAVRGLDMDVVRKDIAAQQQN</sequence>
<dbReference type="EMBL" id="JACGWV010000001">
    <property type="protein sequence ID" value="MBA8806445.1"/>
    <property type="molecule type" value="Genomic_DNA"/>
</dbReference>
<reference evidence="11 12" key="1">
    <citation type="submission" date="2020-07" db="EMBL/GenBank/DDBJ databases">
        <title>Sequencing the genomes of 1000 actinobacteria strains.</title>
        <authorList>
            <person name="Klenk H.-P."/>
        </authorList>
    </citation>
    <scope>NUCLEOTIDE SEQUENCE [LARGE SCALE GENOMIC DNA]</scope>
    <source>
        <strain evidence="11 12">DSM 44121</strain>
    </source>
</reference>
<dbReference type="Gene3D" id="3.40.30.10">
    <property type="entry name" value="Glutaredoxin"/>
    <property type="match status" value="1"/>
</dbReference>
<evidence type="ECO:0000259" key="10">
    <source>
        <dbReference type="PROSITE" id="PS51352"/>
    </source>
</evidence>
<feature type="site" description="Contributes to redox potential value" evidence="8">
    <location>
        <position position="31"/>
    </location>
</feature>
<evidence type="ECO:0000256" key="7">
    <source>
        <dbReference type="PIRNR" id="PIRNR000077"/>
    </source>
</evidence>
<evidence type="ECO:0000256" key="1">
    <source>
        <dbReference type="ARBA" id="ARBA00008987"/>
    </source>
</evidence>
<dbReference type="PANTHER" id="PTHR45663:SF40">
    <property type="entry name" value="THIOREDOXIN 2"/>
    <property type="match status" value="1"/>
</dbReference>
<comment type="caution">
    <text evidence="11">The sequence shown here is derived from an EMBL/GenBank/DDBJ whole genome shotgun (WGS) entry which is preliminary data.</text>
</comment>
<dbReference type="SUPFAM" id="SSF52833">
    <property type="entry name" value="Thioredoxin-like"/>
    <property type="match status" value="1"/>
</dbReference>
<keyword evidence="12" id="KW-1185">Reference proteome</keyword>
<organism evidence="11 12">
    <name type="scientific">Promicromonospora sukumoe</name>
    <dbReference type="NCBI Taxonomy" id="88382"/>
    <lineage>
        <taxon>Bacteria</taxon>
        <taxon>Bacillati</taxon>
        <taxon>Actinomycetota</taxon>
        <taxon>Actinomycetes</taxon>
        <taxon>Micrococcales</taxon>
        <taxon>Promicromonosporaceae</taxon>
        <taxon>Promicromonospora</taxon>
    </lineage>
</organism>
<protein>
    <recommendedName>
        <fullName evidence="6 7">Thioredoxin</fullName>
    </recommendedName>
</protein>
<feature type="site" description="Deprotonates C-terminal active site Cys" evidence="8">
    <location>
        <position position="24"/>
    </location>
</feature>
<evidence type="ECO:0000256" key="9">
    <source>
        <dbReference type="PIRSR" id="PIRSR000077-4"/>
    </source>
</evidence>
<evidence type="ECO:0000256" key="5">
    <source>
        <dbReference type="ARBA" id="ARBA00023284"/>
    </source>
</evidence>
<dbReference type="PROSITE" id="PS00194">
    <property type="entry name" value="THIOREDOXIN_1"/>
    <property type="match status" value="1"/>
</dbReference>
<evidence type="ECO:0000313" key="12">
    <source>
        <dbReference type="Proteomes" id="UP000540568"/>
    </source>
</evidence>
<evidence type="ECO:0000256" key="4">
    <source>
        <dbReference type="ARBA" id="ARBA00023157"/>
    </source>
</evidence>
<keyword evidence="2" id="KW-0813">Transport</keyword>
<feature type="site" description="Contributes to redox potential value" evidence="8">
    <location>
        <position position="32"/>
    </location>
</feature>
<dbReference type="GO" id="GO:0005829">
    <property type="term" value="C:cytosol"/>
    <property type="evidence" value="ECO:0007669"/>
    <property type="project" value="TreeGrafter"/>
</dbReference>
<dbReference type="RefSeq" id="WP_182614171.1">
    <property type="nucleotide sequence ID" value="NZ_BAAATF010000002.1"/>
</dbReference>
<dbReference type="CDD" id="cd02947">
    <property type="entry name" value="TRX_family"/>
    <property type="match status" value="1"/>
</dbReference>
<keyword evidence="4 9" id="KW-1015">Disulfide bond</keyword>
<dbReference type="PROSITE" id="PS51352">
    <property type="entry name" value="THIOREDOXIN_2"/>
    <property type="match status" value="1"/>
</dbReference>
<dbReference type="InterPro" id="IPR017937">
    <property type="entry name" value="Thioredoxin_CS"/>
</dbReference>
<evidence type="ECO:0000256" key="6">
    <source>
        <dbReference type="NCBIfam" id="TIGR01068"/>
    </source>
</evidence>
<feature type="active site" description="Nucleophile" evidence="8">
    <location>
        <position position="30"/>
    </location>
</feature>
<dbReference type="PIRSF" id="PIRSF000077">
    <property type="entry name" value="Thioredoxin"/>
    <property type="match status" value="1"/>
</dbReference>
<dbReference type="Pfam" id="PF00085">
    <property type="entry name" value="Thioredoxin"/>
    <property type="match status" value="1"/>
</dbReference>
<comment type="similarity">
    <text evidence="1 7">Belongs to the thioredoxin family.</text>
</comment>
<dbReference type="PANTHER" id="PTHR45663">
    <property type="entry name" value="GEO12009P1"/>
    <property type="match status" value="1"/>
</dbReference>
<feature type="domain" description="Thioredoxin" evidence="10">
    <location>
        <begin position="1"/>
        <end position="105"/>
    </location>
</feature>
<keyword evidence="5 9" id="KW-0676">Redox-active center</keyword>
<gene>
    <name evidence="11" type="ORF">FHX71_000387</name>
</gene>
<dbReference type="AlphaFoldDB" id="A0A7W3PC18"/>
<dbReference type="InterPro" id="IPR005746">
    <property type="entry name" value="Thioredoxin"/>
</dbReference>
<dbReference type="NCBIfam" id="TIGR01068">
    <property type="entry name" value="thioredoxin"/>
    <property type="match status" value="1"/>
</dbReference>
<feature type="active site" description="Nucleophile" evidence="8">
    <location>
        <position position="33"/>
    </location>
</feature>
<evidence type="ECO:0000256" key="2">
    <source>
        <dbReference type="ARBA" id="ARBA00022448"/>
    </source>
</evidence>
<dbReference type="InterPro" id="IPR036249">
    <property type="entry name" value="Thioredoxin-like_sf"/>
</dbReference>
<accession>A0A7W3PC18</accession>
<dbReference type="GO" id="GO:0015035">
    <property type="term" value="F:protein-disulfide reductase activity"/>
    <property type="evidence" value="ECO:0007669"/>
    <property type="project" value="UniProtKB-UniRule"/>
</dbReference>
<evidence type="ECO:0000313" key="11">
    <source>
        <dbReference type="EMBL" id="MBA8806445.1"/>
    </source>
</evidence>
<keyword evidence="3" id="KW-0249">Electron transport</keyword>
<dbReference type="InterPro" id="IPR013766">
    <property type="entry name" value="Thioredoxin_domain"/>
</dbReference>
<name>A0A7W3PC18_9MICO</name>
<evidence type="ECO:0000256" key="8">
    <source>
        <dbReference type="PIRSR" id="PIRSR000077-1"/>
    </source>
</evidence>
<evidence type="ECO:0000256" key="3">
    <source>
        <dbReference type="ARBA" id="ARBA00022982"/>
    </source>
</evidence>
<dbReference type="PRINTS" id="PR00421">
    <property type="entry name" value="THIOREDOXIN"/>
</dbReference>
<proteinExistence type="inferred from homology"/>
<dbReference type="Proteomes" id="UP000540568">
    <property type="component" value="Unassembled WGS sequence"/>
</dbReference>